<comment type="subunit">
    <text evidence="11 12">F-type ATPases have 2 components, CF(1) - the catalytic core - and CF(0) - the membrane proton channel. CF(1) has five subunits: alpha(3), beta(3), gamma(1), delta(1), epsilon(1). CF(0) has three main subunits: a, b and c.</text>
</comment>
<sequence length="132" mass="14878">MKTFKLKIVTPRGIYKETEVELLNLRTTAGQIGILANHLPLASGLEIAEMDYKDANGQRNRFALSGGFVYVNEDETTIIANAIESPEEIDLRRAEEAKRRAEKRLQDKDGDILRAEMALRKAITRIHVKNGN</sequence>
<keyword evidence="4 11" id="KW-0813">Transport</keyword>
<keyword evidence="7 11" id="KW-0406">Ion transport</keyword>
<proteinExistence type="inferred from homology"/>
<dbReference type="InterPro" id="IPR036794">
    <property type="entry name" value="ATP_F1_dsu/esu_C_sf"/>
</dbReference>
<evidence type="ECO:0000256" key="8">
    <source>
        <dbReference type="ARBA" id="ARBA00023136"/>
    </source>
</evidence>
<dbReference type="SUPFAM" id="SSF46604">
    <property type="entry name" value="Epsilon subunit of F1F0-ATP synthase C-terminal domain"/>
    <property type="match status" value="1"/>
</dbReference>
<evidence type="ECO:0000256" key="3">
    <source>
        <dbReference type="ARBA" id="ARBA00005712"/>
    </source>
</evidence>
<evidence type="ECO:0000256" key="2">
    <source>
        <dbReference type="ARBA" id="ARBA00004202"/>
    </source>
</evidence>
<dbReference type="GO" id="GO:0046933">
    <property type="term" value="F:proton-transporting ATP synthase activity, rotational mechanism"/>
    <property type="evidence" value="ECO:0007669"/>
    <property type="project" value="UniProtKB-UniRule"/>
</dbReference>
<comment type="caution">
    <text evidence="15">The sequence shown here is derived from an EMBL/GenBank/DDBJ whole genome shotgun (WGS) entry which is preliminary data.</text>
</comment>
<comment type="similarity">
    <text evidence="3 11 12">Belongs to the ATPase epsilon chain family.</text>
</comment>
<evidence type="ECO:0000256" key="7">
    <source>
        <dbReference type="ARBA" id="ARBA00023065"/>
    </source>
</evidence>
<dbReference type="NCBIfam" id="NF001846">
    <property type="entry name" value="PRK00571.1-3"/>
    <property type="match status" value="1"/>
</dbReference>
<evidence type="ECO:0000256" key="12">
    <source>
        <dbReference type="RuleBase" id="RU003656"/>
    </source>
</evidence>
<keyword evidence="8 11" id="KW-0472">Membrane</keyword>
<reference evidence="15 16" key="1">
    <citation type="submission" date="2010-12" db="EMBL/GenBank/DDBJ databases">
        <title>The Genome Sequence of Coprobacillus sp. strain 29_1.</title>
        <authorList>
            <consortium name="The Broad Institute Genome Sequencing Platform"/>
            <person name="Earl A."/>
            <person name="Ward D."/>
            <person name="Feldgarden M."/>
            <person name="Gevers D."/>
            <person name="Daigneault M."/>
            <person name="Sibley C.D."/>
            <person name="White A."/>
            <person name="Strauss J."/>
            <person name="Allen-Vercoe E."/>
            <person name="Young S.K."/>
            <person name="Zeng Q."/>
            <person name="Gargeya S."/>
            <person name="Fitzgerald M."/>
            <person name="Haas B."/>
            <person name="Abouelleil A."/>
            <person name="Alvarado L."/>
            <person name="Arachchi H.M."/>
            <person name="Berlin A."/>
            <person name="Brown A."/>
            <person name="Chapman S.B."/>
            <person name="Chen Z."/>
            <person name="Dunbar C."/>
            <person name="Freedman E."/>
            <person name="Gearin G."/>
            <person name="Gellesch M."/>
            <person name="Goldberg J."/>
            <person name="Griggs A."/>
            <person name="Gujja S."/>
            <person name="Heilman E."/>
            <person name="Heiman D."/>
            <person name="Howarth C."/>
            <person name="Larson L."/>
            <person name="Lui A."/>
            <person name="MacDonald P.J.P."/>
            <person name="Mehta T."/>
            <person name="Montmayeur A."/>
            <person name="Murphy C."/>
            <person name="Neiman D."/>
            <person name="Pearson M."/>
            <person name="Priest M."/>
            <person name="Roberts A."/>
            <person name="Saif S."/>
            <person name="Shea T."/>
            <person name="Shenoy N."/>
            <person name="Sisk P."/>
            <person name="Stolte C."/>
            <person name="Sykes S."/>
            <person name="White J."/>
            <person name="Yandava C."/>
            <person name="Nusbaum C."/>
            <person name="Birren B."/>
        </authorList>
    </citation>
    <scope>NUCLEOTIDE SEQUENCE [LARGE SCALE GENOMIC DNA]</scope>
    <source>
        <strain evidence="15 16">29_1</strain>
    </source>
</reference>
<dbReference type="HOGENOM" id="CLU_084338_1_0_9"/>
<protein>
    <recommendedName>
        <fullName evidence="11">ATP synthase epsilon chain</fullName>
    </recommendedName>
    <alternativeName>
        <fullName evidence="11">ATP synthase F1 sector epsilon subunit</fullName>
    </alternativeName>
    <alternativeName>
        <fullName evidence="11">F-ATPase epsilon subunit</fullName>
    </alternativeName>
</protein>
<evidence type="ECO:0000256" key="9">
    <source>
        <dbReference type="ARBA" id="ARBA00023196"/>
    </source>
</evidence>
<dbReference type="EMBL" id="ADKX01000033">
    <property type="protein sequence ID" value="EFW04756.1"/>
    <property type="molecule type" value="Genomic_DNA"/>
</dbReference>
<keyword evidence="6 11" id="KW-0375">Hydrogen ion transport</keyword>
<accession>E7GAU0</accession>
<feature type="domain" description="ATP synthase F1 complex delta/epsilon subunit N-terminal" evidence="14">
    <location>
        <begin position="4"/>
        <end position="82"/>
    </location>
</feature>
<dbReference type="eggNOG" id="COG0355">
    <property type="taxonomic scope" value="Bacteria"/>
</dbReference>
<dbReference type="InterPro" id="IPR036771">
    <property type="entry name" value="ATPsynth_dsu/esu_N"/>
</dbReference>
<dbReference type="InterPro" id="IPR020546">
    <property type="entry name" value="ATP_synth_F1_dsu/esu_N"/>
</dbReference>
<evidence type="ECO:0000259" key="13">
    <source>
        <dbReference type="Pfam" id="PF00401"/>
    </source>
</evidence>
<dbReference type="Gene3D" id="1.20.5.440">
    <property type="entry name" value="ATP synthase delta/epsilon subunit, C-terminal domain"/>
    <property type="match status" value="1"/>
</dbReference>
<dbReference type="NCBIfam" id="TIGR01216">
    <property type="entry name" value="ATP_synt_epsi"/>
    <property type="match status" value="1"/>
</dbReference>
<comment type="function">
    <text evidence="1 11">Produces ATP from ADP in the presence of a proton gradient across the membrane.</text>
</comment>
<dbReference type="OrthoDB" id="9804110at2"/>
<keyword evidence="5 11" id="KW-1003">Cell membrane</keyword>
<keyword evidence="9 11" id="KW-0139">CF(1)</keyword>
<dbReference type="GO" id="GO:0005524">
    <property type="term" value="F:ATP binding"/>
    <property type="evidence" value="ECO:0007669"/>
    <property type="project" value="UniProtKB-UniRule"/>
</dbReference>
<dbReference type="RefSeq" id="WP_008788982.1">
    <property type="nucleotide sequence ID" value="NZ_AKCB01000001.1"/>
</dbReference>
<dbReference type="Gene3D" id="2.60.15.10">
    <property type="entry name" value="F0F1 ATP synthase delta/epsilon subunit, N-terminal"/>
    <property type="match status" value="1"/>
</dbReference>
<dbReference type="FunFam" id="1.20.5.440:FF:000001">
    <property type="entry name" value="ATP synthase epsilon chain"/>
    <property type="match status" value="1"/>
</dbReference>
<dbReference type="GO" id="GO:0005886">
    <property type="term" value="C:plasma membrane"/>
    <property type="evidence" value="ECO:0007669"/>
    <property type="project" value="UniProtKB-SubCell"/>
</dbReference>
<keyword evidence="16" id="KW-1185">Reference proteome</keyword>
<evidence type="ECO:0000313" key="15">
    <source>
        <dbReference type="EMBL" id="EFW04756.1"/>
    </source>
</evidence>
<dbReference type="STRING" id="100884.GCA_000269565_01977"/>
<dbReference type="Pfam" id="PF00401">
    <property type="entry name" value="ATP-synt_DE"/>
    <property type="match status" value="1"/>
</dbReference>
<gene>
    <name evidence="11" type="primary">atpC</name>
    <name evidence="15" type="ORF">HMPREF9488_01880</name>
</gene>
<evidence type="ECO:0000256" key="11">
    <source>
        <dbReference type="HAMAP-Rule" id="MF_00530"/>
    </source>
</evidence>
<dbReference type="HAMAP" id="MF_00530">
    <property type="entry name" value="ATP_synth_epsil_bac"/>
    <property type="match status" value="1"/>
</dbReference>
<evidence type="ECO:0000256" key="5">
    <source>
        <dbReference type="ARBA" id="ARBA00022475"/>
    </source>
</evidence>
<dbReference type="InterPro" id="IPR001469">
    <property type="entry name" value="ATP_synth_F1_dsu/esu"/>
</dbReference>
<name>E7GAU0_9FIRM</name>
<comment type="subcellular location">
    <subcellularLocation>
        <location evidence="2 11">Cell membrane</location>
        <topology evidence="2 11">Peripheral membrane protein</topology>
    </subcellularLocation>
</comment>
<dbReference type="PANTHER" id="PTHR13822:SF10">
    <property type="entry name" value="ATP SYNTHASE EPSILON CHAIN, CHLOROPLASTIC"/>
    <property type="match status" value="1"/>
</dbReference>
<evidence type="ECO:0000313" key="16">
    <source>
        <dbReference type="Proteomes" id="UP000003157"/>
    </source>
</evidence>
<dbReference type="Pfam" id="PF02823">
    <property type="entry name" value="ATP-synt_DE_N"/>
    <property type="match status" value="1"/>
</dbReference>
<feature type="domain" description="ATP synthase epsilon subunit C-terminal" evidence="13">
    <location>
        <begin position="87"/>
        <end position="129"/>
    </location>
</feature>
<evidence type="ECO:0000256" key="10">
    <source>
        <dbReference type="ARBA" id="ARBA00023310"/>
    </source>
</evidence>
<evidence type="ECO:0000256" key="1">
    <source>
        <dbReference type="ARBA" id="ARBA00003543"/>
    </source>
</evidence>
<evidence type="ECO:0000259" key="14">
    <source>
        <dbReference type="Pfam" id="PF02823"/>
    </source>
</evidence>
<dbReference type="PANTHER" id="PTHR13822">
    <property type="entry name" value="ATP SYNTHASE DELTA/EPSILON CHAIN"/>
    <property type="match status" value="1"/>
</dbReference>
<evidence type="ECO:0000256" key="4">
    <source>
        <dbReference type="ARBA" id="ARBA00022448"/>
    </source>
</evidence>
<dbReference type="AlphaFoldDB" id="E7GAU0"/>
<evidence type="ECO:0000256" key="6">
    <source>
        <dbReference type="ARBA" id="ARBA00022781"/>
    </source>
</evidence>
<organism evidence="15 16">
    <name type="scientific">Coprobacillus cateniformis</name>
    <dbReference type="NCBI Taxonomy" id="100884"/>
    <lineage>
        <taxon>Bacteria</taxon>
        <taxon>Bacillati</taxon>
        <taxon>Bacillota</taxon>
        <taxon>Erysipelotrichia</taxon>
        <taxon>Erysipelotrichales</taxon>
        <taxon>Coprobacillaceae</taxon>
        <taxon>Coprobacillus</taxon>
    </lineage>
</organism>
<dbReference type="CDD" id="cd12152">
    <property type="entry name" value="F1-ATPase_delta"/>
    <property type="match status" value="1"/>
</dbReference>
<dbReference type="InterPro" id="IPR020547">
    <property type="entry name" value="ATP_synth_F1_esu_C"/>
</dbReference>
<dbReference type="GO" id="GO:0045259">
    <property type="term" value="C:proton-transporting ATP synthase complex"/>
    <property type="evidence" value="ECO:0007669"/>
    <property type="project" value="UniProtKB-KW"/>
</dbReference>
<keyword evidence="10 11" id="KW-0066">ATP synthesis</keyword>
<dbReference type="SUPFAM" id="SSF51344">
    <property type="entry name" value="Epsilon subunit of F1F0-ATP synthase N-terminal domain"/>
    <property type="match status" value="1"/>
</dbReference>
<dbReference type="Proteomes" id="UP000003157">
    <property type="component" value="Unassembled WGS sequence"/>
</dbReference>
<dbReference type="GeneID" id="78229827"/>